<accession>A0A6N3TA46</accession>
<reference evidence="2 4" key="1">
    <citation type="submission" date="2012-11" db="EMBL/GenBank/DDBJ databases">
        <title>Whole genome sequence of Acetobacter indonesiensis 5H-1.</title>
        <authorList>
            <person name="Azuma Y."/>
            <person name="Higashiura N."/>
            <person name="Hirakawa H."/>
            <person name="Matsushita K."/>
        </authorList>
    </citation>
    <scope>NUCLEOTIDE SEQUENCE [LARGE SCALE GENOMIC DNA]</scope>
    <source>
        <strain evidence="2 4">5H-1</strain>
    </source>
</reference>
<organism evidence="3 5">
    <name type="scientific">Acetobacter indonesiensis</name>
    <dbReference type="NCBI Taxonomy" id="104101"/>
    <lineage>
        <taxon>Bacteria</taxon>
        <taxon>Pseudomonadati</taxon>
        <taxon>Pseudomonadota</taxon>
        <taxon>Alphaproteobacteria</taxon>
        <taxon>Acetobacterales</taxon>
        <taxon>Acetobacteraceae</taxon>
        <taxon>Acetobacter</taxon>
    </lineage>
</organism>
<sequence length="84" mass="9134">MYGATMRGTYQKGKEGRQADGPVCPPGPSCEVIRVDPPHGCSWPVGWGEHRNGRAYDGSRRQKAYAGRLKGVPNSLGVVCYRCP</sequence>
<comment type="caution">
    <text evidence="3">The sequence shown here is derived from an EMBL/GenBank/DDBJ whole genome shotgun (WGS) entry which is preliminary data.</text>
</comment>
<reference evidence="3 5" key="2">
    <citation type="submission" date="2019-07" db="EMBL/GenBank/DDBJ databases">
        <title>Whole genome shotgun sequence of Acetobacter indonesiensis NBRC 16471.</title>
        <authorList>
            <person name="Hosoyama A."/>
            <person name="Uohara A."/>
            <person name="Ohji S."/>
            <person name="Ichikawa N."/>
        </authorList>
    </citation>
    <scope>NUCLEOTIDE SEQUENCE [LARGE SCALE GENOMIC DNA]</scope>
    <source>
        <strain evidence="3 5">NBRC 16471</strain>
    </source>
</reference>
<gene>
    <name evidence="2" type="ORF">Abin_012_038</name>
    <name evidence="3" type="ORF">AIN02nite_26440</name>
</gene>
<dbReference type="EMBL" id="BAMW01000012">
    <property type="protein sequence ID" value="GAN62691.1"/>
    <property type="molecule type" value="Genomic_DNA"/>
</dbReference>
<dbReference type="AlphaFoldDB" id="A0A6N3TA46"/>
<dbReference type="Proteomes" id="UP000032673">
    <property type="component" value="Unassembled WGS sequence"/>
</dbReference>
<evidence type="ECO:0000313" key="4">
    <source>
        <dbReference type="Proteomes" id="UP000032673"/>
    </source>
</evidence>
<evidence type="ECO:0000313" key="3">
    <source>
        <dbReference type="EMBL" id="GEN04619.1"/>
    </source>
</evidence>
<protein>
    <submittedName>
        <fullName evidence="3">Uncharacterized protein</fullName>
    </submittedName>
</protein>
<evidence type="ECO:0000313" key="5">
    <source>
        <dbReference type="Proteomes" id="UP000321104"/>
    </source>
</evidence>
<dbReference type="Proteomes" id="UP000321104">
    <property type="component" value="Unassembled WGS sequence"/>
</dbReference>
<dbReference type="EMBL" id="BJXQ01000022">
    <property type="protein sequence ID" value="GEN04619.1"/>
    <property type="molecule type" value="Genomic_DNA"/>
</dbReference>
<proteinExistence type="predicted"/>
<feature type="region of interest" description="Disordered" evidence="1">
    <location>
        <begin position="1"/>
        <end position="22"/>
    </location>
</feature>
<evidence type="ECO:0000256" key="1">
    <source>
        <dbReference type="SAM" id="MobiDB-lite"/>
    </source>
</evidence>
<evidence type="ECO:0000313" key="2">
    <source>
        <dbReference type="EMBL" id="GAN62691.1"/>
    </source>
</evidence>
<keyword evidence="4" id="KW-1185">Reference proteome</keyword>
<name>A0A6N3TA46_9PROT</name>